<sequence>MRILKNRVMNILNGVAVTGFLLTVCSPAIASVSTGHNVIAGSDTRIQPSEAVTSQVQQTQTDNSSREAEVWGLSDTQWQQYRDVMKGPRGVQSPGIDPVLALGLEAESAAERRHMAELWVKQEYQRVEKELAFQREVDAAWKRLYPGVLPVNMGRNAAGVAHDTRGRLALFVRRENCPQCDARLAAIIADNRPVDIYVVDSGGSDDVIRQWALAHHVPVDRVRSHRITLNHDNGTWLKFGQGRMPVVLQQGESGWQIAAF</sequence>
<evidence type="ECO:0000313" key="5">
    <source>
        <dbReference type="Proteomes" id="UP000230639"/>
    </source>
</evidence>
<proteinExistence type="predicted"/>
<evidence type="ECO:0000313" key="4">
    <source>
        <dbReference type="EMBL" id="HAB6340280.1"/>
    </source>
</evidence>
<dbReference type="Proteomes" id="UP000839735">
    <property type="component" value="Unassembled WGS sequence"/>
</dbReference>
<feature type="signal peptide" evidence="1">
    <location>
        <begin position="1"/>
        <end position="30"/>
    </location>
</feature>
<dbReference type="AlphaFoldDB" id="A0A2I5HKZ6"/>
<reference evidence="4" key="4">
    <citation type="submission" date="2019-10" db="EMBL/GenBank/DDBJ databases">
        <authorList>
            <consortium name="NCBI Pathogen Detection Project"/>
        </authorList>
    </citation>
    <scope>NUCLEOTIDE SEQUENCE</scope>
    <source>
        <strain evidence="4">Salmonella enterica</strain>
    </source>
</reference>
<gene>
    <name evidence="2" type="ORF">CNQ75_18060</name>
    <name evidence="3" type="ORF">CTQ69_18505</name>
    <name evidence="4" type="ORF">GB480_15385</name>
</gene>
<organism evidence="2 5">
    <name type="scientific">Salmonella diarizonae</name>
    <dbReference type="NCBI Taxonomy" id="59204"/>
    <lineage>
        <taxon>Bacteria</taxon>
        <taxon>Pseudomonadati</taxon>
        <taxon>Pseudomonadota</taxon>
        <taxon>Gammaproteobacteria</taxon>
        <taxon>Enterobacterales</taxon>
        <taxon>Enterobacteriaceae</taxon>
        <taxon>Salmonella</taxon>
    </lineage>
</organism>
<evidence type="ECO:0000313" key="2">
    <source>
        <dbReference type="EMBL" id="ATW56249.1"/>
    </source>
</evidence>
<dbReference type="EMBL" id="DAAHJH010000013">
    <property type="protein sequence ID" value="HAB6340280.1"/>
    <property type="molecule type" value="Genomic_DNA"/>
</dbReference>
<accession>A0A2I5HKZ6</accession>
<evidence type="ECO:0000256" key="1">
    <source>
        <dbReference type="SAM" id="SignalP"/>
    </source>
</evidence>
<dbReference type="EMBL" id="AAIBIC010000025">
    <property type="protein sequence ID" value="ECC3915946.1"/>
    <property type="molecule type" value="Genomic_DNA"/>
</dbReference>
<dbReference type="EMBL" id="CP023345">
    <property type="protein sequence ID" value="ATW56249.1"/>
    <property type="molecule type" value="Genomic_DNA"/>
</dbReference>
<keyword evidence="1" id="KW-0732">Signal</keyword>
<dbReference type="Proteomes" id="UP000230639">
    <property type="component" value="Chromosome"/>
</dbReference>
<name>A0A2I5HKZ6_SALDZ</name>
<reference evidence="4" key="2">
    <citation type="journal article" date="2018" name="Genome Biol.">
        <title>SKESA: strategic k-mer extension for scrupulous assemblies.</title>
        <authorList>
            <person name="Souvorov A."/>
            <person name="Agarwala R."/>
            <person name="Lipman D.J."/>
        </authorList>
    </citation>
    <scope>NUCLEOTIDE SEQUENCE</scope>
    <source>
        <strain evidence="4">Salmonella enterica</strain>
    </source>
</reference>
<evidence type="ECO:0000313" key="3">
    <source>
        <dbReference type="EMBL" id="ECC3915946.1"/>
    </source>
</evidence>
<reference evidence="2 5" key="1">
    <citation type="submission" date="2017-09" db="EMBL/GenBank/DDBJ databases">
        <title>Complete genome of Salmonella enterica subsp. diarizonae isolated from stool of a patient with bacterial enteropathy.</title>
        <authorList>
            <person name="Zhou J."/>
            <person name="Chen Q."/>
            <person name="Guo L."/>
            <person name="Fan J."/>
        </authorList>
    </citation>
    <scope>NUCLEOTIDE SEQUENCE [LARGE SCALE GENOMIC DNA]</scope>
    <source>
        <strain evidence="2 5">HZS154</strain>
    </source>
</reference>
<reference evidence="3" key="3">
    <citation type="submission" date="2018-08" db="EMBL/GenBank/DDBJ databases">
        <authorList>
            <person name="Ashton P.M."/>
            <person name="Dallman T."/>
            <person name="Nair S."/>
            <person name="De Pinna E."/>
            <person name="Peters T."/>
            <person name="Grant K."/>
        </authorList>
    </citation>
    <scope>NUCLEOTIDE SEQUENCE [LARGE SCALE GENOMIC DNA]</scope>
    <source>
        <strain evidence="3">294779</strain>
    </source>
</reference>
<feature type="chain" id="PRO_5036040955" evidence="1">
    <location>
        <begin position="31"/>
        <end position="260"/>
    </location>
</feature>
<dbReference type="RefSeq" id="WP_088759593.1">
    <property type="nucleotide sequence ID" value="NZ_CP023345.1"/>
</dbReference>
<protein>
    <submittedName>
        <fullName evidence="2">TIGR03759 family integrating conjugative element protein</fullName>
    </submittedName>
</protein>
<dbReference type="NCBIfam" id="TIGR03759">
    <property type="entry name" value="conj_TIGR03759"/>
    <property type="match status" value="1"/>
</dbReference>
<dbReference type="InterPro" id="IPR022293">
    <property type="entry name" value="Integrating-conj_element"/>
</dbReference>